<keyword evidence="3" id="KW-0285">Flavoprotein</keyword>
<evidence type="ECO:0000256" key="1">
    <source>
        <dbReference type="ARBA" id="ARBA00005272"/>
    </source>
</evidence>
<keyword evidence="4" id="KW-0274">FAD</keyword>
<comment type="catalytic activity">
    <reaction evidence="8">
        <text>a quinone + NADH + H(+) = a quinol + NAD(+)</text>
        <dbReference type="Rhea" id="RHEA:46160"/>
        <dbReference type="ChEBI" id="CHEBI:15378"/>
        <dbReference type="ChEBI" id="CHEBI:24646"/>
        <dbReference type="ChEBI" id="CHEBI:57540"/>
        <dbReference type="ChEBI" id="CHEBI:57945"/>
        <dbReference type="ChEBI" id="CHEBI:132124"/>
        <dbReference type="EC" id="1.6.5.9"/>
    </reaction>
</comment>
<sequence>MSTPIVDNEIKLNKSNPPLSSHQASLPPKLPLKLTAKTDNRRHIVLIGAGFAGIRCLEQLAKYSADRITLVDRNDYHFFPPLIYQVSAGFLASSDISYPLRRFIENYDNVRYRQGNLLRINTKDKVVTLDTGNVSYDRLIIATGAETNYFGNKDIEAHALPMKTIKDALSIRNHMLAQFNYAASLPVAEREPYLSIVIAGGGPSGVELAGVMSEIRLYTLHKEYPELLENVGGITLVTADPVLLAPMSAEAQRYTQLQMEKFKVDLVFSDPVARYDGHIVTLKSGKTLHTHNLIWTAGVTCEPINGLNPDDYGRGNRLVVNSHLALQHHKDIYALGDIALATHDDNYPNGHPQLGQVASSQGTYLGKYLSDKTVEPFQYKHSGDMAMIGRLTAVADIKGMHLKGIIAWLAWVIIHILSLSTAKNRLATTWNWMTAFLTGNQSFRMGIQPHEDKFTLIKDSTEAKES</sequence>
<dbReference type="Gene3D" id="3.50.50.100">
    <property type="match status" value="1"/>
</dbReference>
<evidence type="ECO:0000256" key="2">
    <source>
        <dbReference type="ARBA" id="ARBA00012637"/>
    </source>
</evidence>
<dbReference type="Pfam" id="PF22366">
    <property type="entry name" value="NDH2_C"/>
    <property type="match status" value="1"/>
</dbReference>
<evidence type="ECO:0000259" key="9">
    <source>
        <dbReference type="Pfam" id="PF07992"/>
    </source>
</evidence>
<comment type="caution">
    <text evidence="11">The sequence shown here is derived from an EMBL/GenBank/DDBJ whole genome shotgun (WGS) entry which is preliminary data.</text>
</comment>
<evidence type="ECO:0000256" key="7">
    <source>
        <dbReference type="ARBA" id="ARBA00023027"/>
    </source>
</evidence>
<evidence type="ECO:0000256" key="5">
    <source>
        <dbReference type="ARBA" id="ARBA00022946"/>
    </source>
</evidence>
<reference evidence="12" key="1">
    <citation type="journal article" date="2019" name="Int. J. Syst. Evol. Microbiol.">
        <title>The Global Catalogue of Microorganisms (GCM) 10K type strain sequencing project: providing services to taxonomists for standard genome sequencing and annotation.</title>
        <authorList>
            <consortium name="The Broad Institute Genomics Platform"/>
            <consortium name="The Broad Institute Genome Sequencing Center for Infectious Disease"/>
            <person name="Wu L."/>
            <person name="Ma J."/>
        </authorList>
    </citation>
    <scope>NUCLEOTIDE SEQUENCE [LARGE SCALE GENOMIC DNA]</scope>
    <source>
        <strain evidence="12">KCTC 42280</strain>
    </source>
</reference>
<dbReference type="PANTHER" id="PTHR43706">
    <property type="entry name" value="NADH DEHYDROGENASE"/>
    <property type="match status" value="1"/>
</dbReference>
<dbReference type="PRINTS" id="PR00368">
    <property type="entry name" value="FADPNR"/>
</dbReference>
<keyword evidence="12" id="KW-1185">Reference proteome</keyword>
<accession>A0ABQ3GQF0</accession>
<evidence type="ECO:0000259" key="10">
    <source>
        <dbReference type="Pfam" id="PF22366"/>
    </source>
</evidence>
<comment type="similarity">
    <text evidence="1">Belongs to the NADH dehydrogenase family.</text>
</comment>
<evidence type="ECO:0000256" key="6">
    <source>
        <dbReference type="ARBA" id="ARBA00023002"/>
    </source>
</evidence>
<dbReference type="InterPro" id="IPR045024">
    <property type="entry name" value="NDH-2"/>
</dbReference>
<keyword evidence="6" id="KW-0560">Oxidoreductase</keyword>
<dbReference type="PRINTS" id="PR00411">
    <property type="entry name" value="PNDRDTASEI"/>
</dbReference>
<proteinExistence type="inferred from homology"/>
<protein>
    <recommendedName>
        <fullName evidence="2">NADH:ubiquinone reductase (non-electrogenic)</fullName>
        <ecNumber evidence="2">1.6.5.9</ecNumber>
    </recommendedName>
</protein>
<evidence type="ECO:0000313" key="11">
    <source>
        <dbReference type="EMBL" id="GHD28809.1"/>
    </source>
</evidence>
<dbReference type="InterPro" id="IPR023753">
    <property type="entry name" value="FAD/NAD-binding_dom"/>
</dbReference>
<dbReference type="InterPro" id="IPR036188">
    <property type="entry name" value="FAD/NAD-bd_sf"/>
</dbReference>
<keyword evidence="5" id="KW-0809">Transit peptide</keyword>
<organism evidence="11 12">
    <name type="scientific">Psychrobacter glaciei</name>
    <dbReference type="NCBI Taxonomy" id="619771"/>
    <lineage>
        <taxon>Bacteria</taxon>
        <taxon>Pseudomonadati</taxon>
        <taxon>Pseudomonadota</taxon>
        <taxon>Gammaproteobacteria</taxon>
        <taxon>Moraxellales</taxon>
        <taxon>Moraxellaceae</taxon>
        <taxon>Psychrobacter</taxon>
    </lineage>
</organism>
<dbReference type="RefSeq" id="WP_227676124.1">
    <property type="nucleotide sequence ID" value="NZ_BMZR01000001.1"/>
</dbReference>
<evidence type="ECO:0000256" key="3">
    <source>
        <dbReference type="ARBA" id="ARBA00022630"/>
    </source>
</evidence>
<dbReference type="SUPFAM" id="SSF51905">
    <property type="entry name" value="FAD/NAD(P)-binding domain"/>
    <property type="match status" value="2"/>
</dbReference>
<dbReference type="Proteomes" id="UP000610203">
    <property type="component" value="Unassembled WGS sequence"/>
</dbReference>
<feature type="domain" description="FAD/NAD(P)-binding" evidence="9">
    <location>
        <begin position="43"/>
        <end position="362"/>
    </location>
</feature>
<gene>
    <name evidence="11" type="ORF">GCM10016272_08490</name>
</gene>
<dbReference type="Pfam" id="PF07992">
    <property type="entry name" value="Pyr_redox_2"/>
    <property type="match status" value="1"/>
</dbReference>
<evidence type="ECO:0000313" key="12">
    <source>
        <dbReference type="Proteomes" id="UP000610203"/>
    </source>
</evidence>
<evidence type="ECO:0000256" key="4">
    <source>
        <dbReference type="ARBA" id="ARBA00022827"/>
    </source>
</evidence>
<dbReference type="EC" id="1.6.5.9" evidence="2"/>
<name>A0ABQ3GQF0_9GAMM</name>
<dbReference type="EMBL" id="BMZR01000001">
    <property type="protein sequence ID" value="GHD28809.1"/>
    <property type="molecule type" value="Genomic_DNA"/>
</dbReference>
<dbReference type="PANTHER" id="PTHR43706:SF47">
    <property type="entry name" value="EXTERNAL NADH-UBIQUINONE OXIDOREDUCTASE 1, MITOCHONDRIAL-RELATED"/>
    <property type="match status" value="1"/>
</dbReference>
<evidence type="ECO:0000256" key="8">
    <source>
        <dbReference type="ARBA" id="ARBA00047599"/>
    </source>
</evidence>
<keyword evidence="7" id="KW-0520">NAD</keyword>
<feature type="domain" description="External alternative NADH-ubiquinone oxidoreductase-like C-terminal" evidence="10">
    <location>
        <begin position="381"/>
        <end position="439"/>
    </location>
</feature>
<dbReference type="InterPro" id="IPR054585">
    <property type="entry name" value="NDH2-like_C"/>
</dbReference>